<evidence type="ECO:0000256" key="3">
    <source>
        <dbReference type="ARBA" id="ARBA00022553"/>
    </source>
</evidence>
<evidence type="ECO:0000313" key="5">
    <source>
        <dbReference type="EMBL" id="MER7188081.1"/>
    </source>
</evidence>
<feature type="non-terminal residue" evidence="5">
    <location>
        <position position="698"/>
    </location>
</feature>
<dbReference type="PANTHER" id="PTHR45527">
    <property type="entry name" value="NONRIBOSOMAL PEPTIDE SYNTHETASE"/>
    <property type="match status" value="1"/>
</dbReference>
<comment type="caution">
    <text evidence="5">The sequence shown here is derived from an EMBL/GenBank/DDBJ whole genome shotgun (WGS) entry which is preliminary data.</text>
</comment>
<dbReference type="EMBL" id="JBEPEK010001032">
    <property type="protein sequence ID" value="MER7188081.1"/>
    <property type="molecule type" value="Genomic_DNA"/>
</dbReference>
<keyword evidence="3" id="KW-0597">Phosphoprotein</keyword>
<keyword evidence="6" id="KW-1185">Reference proteome</keyword>
<dbReference type="Gene3D" id="3.30.559.30">
    <property type="entry name" value="Nonribosomal peptide synthetase, condensation domain"/>
    <property type="match status" value="1"/>
</dbReference>
<dbReference type="SUPFAM" id="SSF47336">
    <property type="entry name" value="ACP-like"/>
    <property type="match status" value="1"/>
</dbReference>
<evidence type="ECO:0000256" key="1">
    <source>
        <dbReference type="ARBA" id="ARBA00001957"/>
    </source>
</evidence>
<dbReference type="InterPro" id="IPR020845">
    <property type="entry name" value="AMP-binding_CS"/>
</dbReference>
<dbReference type="Gene3D" id="3.30.559.10">
    <property type="entry name" value="Chloramphenicol acetyltransferase-like domain"/>
    <property type="match status" value="1"/>
</dbReference>
<accession>A0ABV1XG90</accession>
<proteinExistence type="predicted"/>
<dbReference type="InterPro" id="IPR036736">
    <property type="entry name" value="ACP-like_sf"/>
</dbReference>
<reference evidence="5 6" key="1">
    <citation type="submission" date="2024-06" db="EMBL/GenBank/DDBJ databases">
        <title>The Natural Products Discovery Center: Release of the First 8490 Sequenced Strains for Exploring Actinobacteria Biosynthetic Diversity.</title>
        <authorList>
            <person name="Kalkreuter E."/>
            <person name="Kautsar S.A."/>
            <person name="Yang D."/>
            <person name="Bader C.D."/>
            <person name="Teijaro C.N."/>
            <person name="Fluegel L."/>
            <person name="Davis C.M."/>
            <person name="Simpson J.R."/>
            <person name="Lauterbach L."/>
            <person name="Steele A.D."/>
            <person name="Gui C."/>
            <person name="Meng S."/>
            <person name="Li G."/>
            <person name="Viehrig K."/>
            <person name="Ye F."/>
            <person name="Su P."/>
            <person name="Kiefer A.F."/>
            <person name="Nichols A."/>
            <person name="Cepeda A.J."/>
            <person name="Yan W."/>
            <person name="Fan B."/>
            <person name="Jiang Y."/>
            <person name="Adhikari A."/>
            <person name="Zheng C.-J."/>
            <person name="Schuster L."/>
            <person name="Cowan T.M."/>
            <person name="Smanski M.J."/>
            <person name="Chevrette M.G."/>
            <person name="De Carvalho L.P.S."/>
            <person name="Shen B."/>
        </authorList>
    </citation>
    <scope>NUCLEOTIDE SEQUENCE [LARGE SCALE GENOMIC DNA]</scope>
    <source>
        <strain evidence="5 6">NPDC000234</strain>
    </source>
</reference>
<dbReference type="SUPFAM" id="SSF56801">
    <property type="entry name" value="Acetyl-CoA synthetase-like"/>
    <property type="match status" value="1"/>
</dbReference>
<dbReference type="Gene3D" id="1.10.1200.10">
    <property type="entry name" value="ACP-like"/>
    <property type="match status" value="1"/>
</dbReference>
<dbReference type="InterPro" id="IPR000873">
    <property type="entry name" value="AMP-dep_synth/lig_dom"/>
</dbReference>
<dbReference type="Pfam" id="PF00501">
    <property type="entry name" value="AMP-binding"/>
    <property type="match status" value="1"/>
</dbReference>
<gene>
    <name evidence="5" type="ORF">ABT404_52990</name>
</gene>
<dbReference type="Pfam" id="PF00550">
    <property type="entry name" value="PP-binding"/>
    <property type="match status" value="1"/>
</dbReference>
<dbReference type="InterPro" id="IPR045851">
    <property type="entry name" value="AMP-bd_C_sf"/>
</dbReference>
<dbReference type="RefSeq" id="WP_350792890.1">
    <property type="nucleotide sequence ID" value="NZ_JBEPEK010001032.1"/>
</dbReference>
<feature type="domain" description="Carrier" evidence="4">
    <location>
        <begin position="382"/>
        <end position="458"/>
    </location>
</feature>
<name>A0ABV1XG90_9ACTN</name>
<dbReference type="Gene3D" id="3.40.50.12780">
    <property type="entry name" value="N-terminal domain of ligase-like"/>
    <property type="match status" value="1"/>
</dbReference>
<dbReference type="PANTHER" id="PTHR45527:SF1">
    <property type="entry name" value="FATTY ACID SYNTHASE"/>
    <property type="match status" value="1"/>
</dbReference>
<dbReference type="SUPFAM" id="SSF52777">
    <property type="entry name" value="CoA-dependent acyltransferases"/>
    <property type="match status" value="1"/>
</dbReference>
<dbReference type="Proteomes" id="UP001474181">
    <property type="component" value="Unassembled WGS sequence"/>
</dbReference>
<evidence type="ECO:0000259" key="4">
    <source>
        <dbReference type="PROSITE" id="PS50075"/>
    </source>
</evidence>
<dbReference type="PROSITE" id="PS50075">
    <property type="entry name" value="CARRIER"/>
    <property type="match status" value="1"/>
</dbReference>
<feature type="non-terminal residue" evidence="5">
    <location>
        <position position="1"/>
    </location>
</feature>
<dbReference type="Pfam" id="PF00668">
    <property type="entry name" value="Condensation"/>
    <property type="match status" value="1"/>
</dbReference>
<dbReference type="Gene3D" id="3.30.300.30">
    <property type="match status" value="1"/>
</dbReference>
<evidence type="ECO:0000256" key="2">
    <source>
        <dbReference type="ARBA" id="ARBA00022450"/>
    </source>
</evidence>
<sequence length="698" mass="74130">PGGPPPVAAPPRDPACLAYLIFTSGSTGVPKGAMVVNGGMANHVAAKVRDLGLGPEDAVAFTAPLSFDISVWQALAVLTVGGRVCVARSDDLAEPDALLAWAGNHRVTVLEIVPSFLALVVDRLEDNSRLRERLTSLRTLVSTGEALPGSLARRWHALRTDVDLLNAYGPTECSDDVTHHLVTPAESAALAWPPVGTEILGTRVYTVDGTGRELAADEVGELWVGGAGVGRGYAGDPVATALAFVPDALSGTPGARLYRTGDRGSRAPDGPIRFVGRNDRQVKLRGHRIELGDAEAGLLSLPEVTAAACAVADGRLRAFVTVGRRAAAPELLAALRTTVPRPLVPHDLTVVERIPTGPTGKADHAALLALPVGRPVPAAPGAVADPDLAAVCALVAEVIGDGPVGPDEDLFAIGGDSLKAMTLMAVARTRFDAEGASLPAFLREPTPRGLLAVLRAAEPLPDTAAEAATGKLSSGQERLWFVERLHPRRARQLIRLPLTLRGRLDREALRHALQAVVTRHEPLRTTFSAERGVPVARVRPDAEVVLEETTGAATGLLDDTEHGLSADTPHPPLMRARLTETAPDEYELTLVLHHLVADGFSLGVLSREIFDHYERWTRGDKEIPAPGTTFTRYVHAERAWLAGPEGRSCERHWADRLAGAPQVIDLPWDRPRPENPDFTAGHVVRELSAVTALVCSSL</sequence>
<protein>
    <submittedName>
        <fullName evidence="5">AMP-binding protein</fullName>
    </submittedName>
</protein>
<dbReference type="InterPro" id="IPR020806">
    <property type="entry name" value="PKS_PP-bd"/>
</dbReference>
<dbReference type="PROSITE" id="PS00455">
    <property type="entry name" value="AMP_BINDING"/>
    <property type="match status" value="1"/>
</dbReference>
<dbReference type="InterPro" id="IPR042099">
    <property type="entry name" value="ANL_N_sf"/>
</dbReference>
<dbReference type="InterPro" id="IPR001242">
    <property type="entry name" value="Condensation_dom"/>
</dbReference>
<comment type="cofactor">
    <cofactor evidence="1">
        <name>pantetheine 4'-phosphate</name>
        <dbReference type="ChEBI" id="CHEBI:47942"/>
    </cofactor>
</comment>
<keyword evidence="2" id="KW-0596">Phosphopantetheine</keyword>
<dbReference type="SMART" id="SM00823">
    <property type="entry name" value="PKS_PP"/>
    <property type="match status" value="1"/>
</dbReference>
<dbReference type="InterPro" id="IPR023213">
    <property type="entry name" value="CAT-like_dom_sf"/>
</dbReference>
<dbReference type="InterPro" id="IPR009081">
    <property type="entry name" value="PP-bd_ACP"/>
</dbReference>
<organism evidence="5 6">
    <name type="scientific">Streptomyces hyaluromycini</name>
    <dbReference type="NCBI Taxonomy" id="1377993"/>
    <lineage>
        <taxon>Bacteria</taxon>
        <taxon>Bacillati</taxon>
        <taxon>Actinomycetota</taxon>
        <taxon>Actinomycetes</taxon>
        <taxon>Kitasatosporales</taxon>
        <taxon>Streptomycetaceae</taxon>
        <taxon>Streptomyces</taxon>
    </lineage>
</organism>
<evidence type="ECO:0000313" key="6">
    <source>
        <dbReference type="Proteomes" id="UP001474181"/>
    </source>
</evidence>